<protein>
    <submittedName>
        <fullName evidence="3">Sensor</fullName>
    </submittedName>
</protein>
<keyword evidence="4" id="KW-1185">Reference proteome</keyword>
<dbReference type="Gene3D" id="2.60.120.1440">
    <property type="match status" value="1"/>
</dbReference>
<dbReference type="InterPro" id="IPR012373">
    <property type="entry name" value="Ferrdict_sens_TM"/>
</dbReference>
<reference evidence="3" key="2">
    <citation type="submission" date="2020-09" db="EMBL/GenBank/DDBJ databases">
        <authorList>
            <person name="Sun Q."/>
            <person name="Sedlacek I."/>
        </authorList>
    </citation>
    <scope>NUCLEOTIDE SEQUENCE</scope>
    <source>
        <strain evidence="3">CCM 7086</strain>
    </source>
</reference>
<feature type="domain" description="FecR N-terminal" evidence="2">
    <location>
        <begin position="11"/>
        <end position="51"/>
    </location>
</feature>
<dbReference type="InterPro" id="IPR006860">
    <property type="entry name" value="FecR"/>
</dbReference>
<proteinExistence type="predicted"/>
<evidence type="ECO:0000313" key="4">
    <source>
        <dbReference type="Proteomes" id="UP000620266"/>
    </source>
</evidence>
<dbReference type="PIRSF" id="PIRSF018266">
    <property type="entry name" value="FecR"/>
    <property type="match status" value="1"/>
</dbReference>
<dbReference type="AlphaFoldDB" id="A0A8J2XYN9"/>
<dbReference type="EMBL" id="BMCG01000005">
    <property type="protein sequence ID" value="GGC15701.1"/>
    <property type="molecule type" value="Genomic_DNA"/>
</dbReference>
<dbReference type="RefSeq" id="WP_188396804.1">
    <property type="nucleotide sequence ID" value="NZ_BMCG01000005.1"/>
</dbReference>
<comment type="caution">
    <text evidence="3">The sequence shown here is derived from an EMBL/GenBank/DDBJ whole genome shotgun (WGS) entry which is preliminary data.</text>
</comment>
<reference evidence="3" key="1">
    <citation type="journal article" date="2014" name="Int. J. Syst. Evol. Microbiol.">
        <title>Complete genome sequence of Corynebacterium casei LMG S-19264T (=DSM 44701T), isolated from a smear-ripened cheese.</title>
        <authorList>
            <consortium name="US DOE Joint Genome Institute (JGI-PGF)"/>
            <person name="Walter F."/>
            <person name="Albersmeier A."/>
            <person name="Kalinowski J."/>
            <person name="Ruckert C."/>
        </authorList>
    </citation>
    <scope>NUCLEOTIDE SEQUENCE</scope>
    <source>
        <strain evidence="3">CCM 7086</strain>
    </source>
</reference>
<feature type="domain" description="FecR protein" evidence="1">
    <location>
        <begin position="110"/>
        <end position="205"/>
    </location>
</feature>
<evidence type="ECO:0000259" key="1">
    <source>
        <dbReference type="Pfam" id="PF04773"/>
    </source>
</evidence>
<dbReference type="Pfam" id="PF04773">
    <property type="entry name" value="FecR"/>
    <property type="match status" value="1"/>
</dbReference>
<evidence type="ECO:0000313" key="3">
    <source>
        <dbReference type="EMBL" id="GGC15701.1"/>
    </source>
</evidence>
<gene>
    <name evidence="3" type="primary">fecR</name>
    <name evidence="3" type="ORF">GCM10007205_25810</name>
</gene>
<dbReference type="Pfam" id="PF16220">
    <property type="entry name" value="DUF4880"/>
    <property type="match status" value="1"/>
</dbReference>
<evidence type="ECO:0000259" key="2">
    <source>
        <dbReference type="Pfam" id="PF16220"/>
    </source>
</evidence>
<accession>A0A8J2XYN9</accession>
<name>A0A8J2XYN9_9BURK</name>
<sequence>MSASVSPVILQQALEWQVTFWSGESSKQDRDDFERWLAAGAEQQRAWQQVQGIDAGLQDVADPVTGKVLRAAYRQTARRRVLRSLLLVGGSGVALYAAQRTPQWQMALADASTGRGEQREVALPDGGHLILNTATAVDIVFDPALRRIRLRQGEIHIVTAPDTAVPARPFVVETAQGVVRAIGTQFTVRQQAEHSLVTVQKGAVELQPQDNAVHSLRLDANQQASFNSRAIDAPQPALMAAHEWTRGLLVAERMTLHDFLAELSRYRSGIVSCDPAVAGLIVSGVYSARDTDQTLRALAQTLPIRVSYATRYWVTVGPQQSAE</sequence>
<dbReference type="GO" id="GO:0016989">
    <property type="term" value="F:sigma factor antagonist activity"/>
    <property type="evidence" value="ECO:0007669"/>
    <property type="project" value="TreeGrafter"/>
</dbReference>
<dbReference type="Proteomes" id="UP000620266">
    <property type="component" value="Unassembled WGS sequence"/>
</dbReference>
<dbReference type="PANTHER" id="PTHR30273:SF2">
    <property type="entry name" value="PROTEIN FECR"/>
    <property type="match status" value="1"/>
</dbReference>
<dbReference type="InterPro" id="IPR032623">
    <property type="entry name" value="FecR_N"/>
</dbReference>
<dbReference type="PANTHER" id="PTHR30273">
    <property type="entry name" value="PERIPLASMIC SIGNAL SENSOR AND SIGMA FACTOR ACTIVATOR FECR-RELATED"/>
    <property type="match status" value="1"/>
</dbReference>
<organism evidence="3 4">
    <name type="scientific">Oxalicibacterium flavum</name>
    <dbReference type="NCBI Taxonomy" id="179467"/>
    <lineage>
        <taxon>Bacteria</taxon>
        <taxon>Pseudomonadati</taxon>
        <taxon>Pseudomonadota</taxon>
        <taxon>Betaproteobacteria</taxon>
        <taxon>Burkholderiales</taxon>
        <taxon>Oxalobacteraceae</taxon>
        <taxon>Oxalicibacterium</taxon>
    </lineage>
</organism>